<evidence type="ECO:0000313" key="1">
    <source>
        <dbReference type="EMBL" id="MFI1465571.1"/>
    </source>
</evidence>
<evidence type="ECO:0000313" key="2">
    <source>
        <dbReference type="Proteomes" id="UP001611263"/>
    </source>
</evidence>
<proteinExistence type="predicted"/>
<gene>
    <name evidence="1" type="ORF">ACH4WX_33105</name>
</gene>
<protein>
    <recommendedName>
        <fullName evidence="3">IstB-like ATP-binding protein domain-containing protein</fullName>
    </recommendedName>
</protein>
<organism evidence="1 2">
    <name type="scientific">Nocardia carnea</name>
    <dbReference type="NCBI Taxonomy" id="37328"/>
    <lineage>
        <taxon>Bacteria</taxon>
        <taxon>Bacillati</taxon>
        <taxon>Actinomycetota</taxon>
        <taxon>Actinomycetes</taxon>
        <taxon>Mycobacteriales</taxon>
        <taxon>Nocardiaceae</taxon>
        <taxon>Nocardia</taxon>
    </lineage>
</organism>
<keyword evidence="2" id="KW-1185">Reference proteome</keyword>
<dbReference type="RefSeq" id="WP_156052501.1">
    <property type="nucleotide sequence ID" value="NZ_JBIRUQ010000022.1"/>
</dbReference>
<evidence type="ECO:0008006" key="3">
    <source>
        <dbReference type="Google" id="ProtNLM"/>
    </source>
</evidence>
<comment type="caution">
    <text evidence="1">The sequence shown here is derived from an EMBL/GenBank/DDBJ whole genome shotgun (WGS) entry which is preliminary data.</text>
</comment>
<dbReference type="Proteomes" id="UP001611263">
    <property type="component" value="Unassembled WGS sequence"/>
</dbReference>
<sequence length="115" mass="12622">MVAPTDRALWFNHCAEMAKPPAPKPQATFSELSVMSPAARAQFDDSRVDFLLRDRVYTTDDVVWIDKTLARMLTRSRFYSAVARPGLRVSGPSGTGKSTAVLWTGANIGDCPEFG</sequence>
<reference evidence="1 2" key="1">
    <citation type="submission" date="2024-10" db="EMBL/GenBank/DDBJ databases">
        <title>The Natural Products Discovery Center: Release of the First 8490 Sequenced Strains for Exploring Actinobacteria Biosynthetic Diversity.</title>
        <authorList>
            <person name="Kalkreuter E."/>
            <person name="Kautsar S.A."/>
            <person name="Yang D."/>
            <person name="Bader C.D."/>
            <person name="Teijaro C.N."/>
            <person name="Fluegel L."/>
            <person name="Davis C.M."/>
            <person name="Simpson J.R."/>
            <person name="Lauterbach L."/>
            <person name="Steele A.D."/>
            <person name="Gui C."/>
            <person name="Meng S."/>
            <person name="Li G."/>
            <person name="Viehrig K."/>
            <person name="Ye F."/>
            <person name="Su P."/>
            <person name="Kiefer A.F."/>
            <person name="Nichols A."/>
            <person name="Cepeda A.J."/>
            <person name="Yan W."/>
            <person name="Fan B."/>
            <person name="Jiang Y."/>
            <person name="Adhikari A."/>
            <person name="Zheng C.-J."/>
            <person name="Schuster L."/>
            <person name="Cowan T.M."/>
            <person name="Smanski M.J."/>
            <person name="Chevrette M.G."/>
            <person name="De Carvalho L.P.S."/>
            <person name="Shen B."/>
        </authorList>
    </citation>
    <scope>NUCLEOTIDE SEQUENCE [LARGE SCALE GENOMIC DNA]</scope>
    <source>
        <strain evidence="1 2">NPDC020568</strain>
    </source>
</reference>
<name>A0ABW7TX00_9NOCA</name>
<dbReference type="EMBL" id="JBIRUQ010000022">
    <property type="protein sequence ID" value="MFI1465571.1"/>
    <property type="molecule type" value="Genomic_DNA"/>
</dbReference>
<accession>A0ABW7TX00</accession>